<dbReference type="GO" id="GO:0008296">
    <property type="term" value="F:3'-5'-DNA exonuclease activity"/>
    <property type="evidence" value="ECO:0007669"/>
    <property type="project" value="TreeGrafter"/>
</dbReference>
<keyword evidence="11" id="KW-1185">Reference proteome</keyword>
<comment type="similarity">
    <text evidence="7">Belongs to the exonuclease superfamily. TREX family.</text>
</comment>
<accession>A0A3B0JJ41</accession>
<keyword evidence="6" id="KW-0460">Magnesium</keyword>
<evidence type="ECO:0000313" key="10">
    <source>
        <dbReference type="EMBL" id="SPP82377.1"/>
    </source>
</evidence>
<dbReference type="EMBL" id="OUUW01000006">
    <property type="protein sequence ID" value="SPP82377.1"/>
    <property type="molecule type" value="Genomic_DNA"/>
</dbReference>
<dbReference type="InterPro" id="IPR012337">
    <property type="entry name" value="RNaseH-like_sf"/>
</dbReference>
<evidence type="ECO:0000256" key="5">
    <source>
        <dbReference type="ARBA" id="ARBA00022839"/>
    </source>
</evidence>
<dbReference type="PANTHER" id="PTHR13058:SF19">
    <property type="entry name" value="LD40940P"/>
    <property type="match status" value="1"/>
</dbReference>
<reference evidence="11" key="1">
    <citation type="submission" date="2018-01" db="EMBL/GenBank/DDBJ databases">
        <authorList>
            <person name="Alioto T."/>
            <person name="Alioto T."/>
        </authorList>
    </citation>
    <scope>NUCLEOTIDE SEQUENCE [LARGE SCALE GENOMIC DNA]</scope>
</reference>
<evidence type="ECO:0000256" key="6">
    <source>
        <dbReference type="ARBA" id="ARBA00022842"/>
    </source>
</evidence>
<dbReference type="OrthoDB" id="10250935at2759"/>
<dbReference type="PANTHER" id="PTHR13058">
    <property type="entry name" value="THREE PRIME REPAIR EXONUCLEASE 1, 2"/>
    <property type="match status" value="1"/>
</dbReference>
<proteinExistence type="inferred from homology"/>
<dbReference type="OMA" id="FDFPIVR"/>
<evidence type="ECO:0000256" key="7">
    <source>
        <dbReference type="ARBA" id="ARBA00025769"/>
    </source>
</evidence>
<name>A0A3B0JJ41_DROGU</name>
<dbReference type="GO" id="GO:0005737">
    <property type="term" value="C:cytoplasm"/>
    <property type="evidence" value="ECO:0007669"/>
    <property type="project" value="TreeGrafter"/>
</dbReference>
<sequence length="362" mass="40861">MPQNDGQEDQPKISTFAVLDLETTNLPAHNHNKVGITELCIYAFEAALLKEHVEETEGQGENEVPAPSLPPLPRVLHKLNVLFQASQMVHPDAERHTGLNNYILERESKLDDNSAQMILNFVKHLPSPVCLVAHNGWHFDFPIVRKAFANLNQEFPPTVTCLDSLRAFLEIDDKHSREEGLMKIPQSLSVKVEEPEPLNYFLKIEGEDVDEPLVVSVSDQLEETEPTKKIDWRLLNETTPKRPILTPIEAASKRRQMSESEDDELEASPPAKRTLGSRRKLFSGLKCADRKRFPPKGKYSLGSLFERTFKQPATNAHQAEADVAMLTSLIQHYGMDFLAFAEEQAIPFSQITPLGSPLRRKC</sequence>
<dbReference type="SUPFAM" id="SSF53098">
    <property type="entry name" value="Ribonuclease H-like"/>
    <property type="match status" value="1"/>
</dbReference>
<evidence type="ECO:0000256" key="2">
    <source>
        <dbReference type="ARBA" id="ARBA00022722"/>
    </source>
</evidence>
<dbReference type="STRING" id="7266.A0A3B0JJ41"/>
<feature type="domain" description="Exonuclease" evidence="9">
    <location>
        <begin position="15"/>
        <end position="339"/>
    </location>
</feature>
<keyword evidence="3" id="KW-0479">Metal-binding</keyword>
<dbReference type="Gene3D" id="3.30.420.10">
    <property type="entry name" value="Ribonuclease H-like superfamily/Ribonuclease H"/>
    <property type="match status" value="1"/>
</dbReference>
<evidence type="ECO:0000256" key="1">
    <source>
        <dbReference type="ARBA" id="ARBA00001946"/>
    </source>
</evidence>
<comment type="cofactor">
    <cofactor evidence="1">
        <name>Mg(2+)</name>
        <dbReference type="ChEBI" id="CHEBI:18420"/>
    </cofactor>
</comment>
<keyword evidence="5 10" id="KW-0269">Exonuclease</keyword>
<evidence type="ECO:0000259" key="9">
    <source>
        <dbReference type="SMART" id="SM00479"/>
    </source>
</evidence>
<protein>
    <submittedName>
        <fullName evidence="10">Blast:Three-prime repair exonuclease 1</fullName>
    </submittedName>
</protein>
<evidence type="ECO:0000256" key="8">
    <source>
        <dbReference type="SAM" id="MobiDB-lite"/>
    </source>
</evidence>
<dbReference type="GO" id="GO:0003676">
    <property type="term" value="F:nucleic acid binding"/>
    <property type="evidence" value="ECO:0007669"/>
    <property type="project" value="InterPro"/>
</dbReference>
<evidence type="ECO:0000313" key="11">
    <source>
        <dbReference type="Proteomes" id="UP000268350"/>
    </source>
</evidence>
<keyword evidence="4" id="KW-0378">Hydrolase</keyword>
<dbReference type="SMART" id="SM00479">
    <property type="entry name" value="EXOIII"/>
    <property type="match status" value="1"/>
</dbReference>
<organism evidence="10 11">
    <name type="scientific">Drosophila guanche</name>
    <name type="common">Fruit fly</name>
    <dbReference type="NCBI Taxonomy" id="7266"/>
    <lineage>
        <taxon>Eukaryota</taxon>
        <taxon>Metazoa</taxon>
        <taxon>Ecdysozoa</taxon>
        <taxon>Arthropoda</taxon>
        <taxon>Hexapoda</taxon>
        <taxon>Insecta</taxon>
        <taxon>Pterygota</taxon>
        <taxon>Neoptera</taxon>
        <taxon>Endopterygota</taxon>
        <taxon>Diptera</taxon>
        <taxon>Brachycera</taxon>
        <taxon>Muscomorpha</taxon>
        <taxon>Ephydroidea</taxon>
        <taxon>Drosophilidae</taxon>
        <taxon>Drosophila</taxon>
        <taxon>Sophophora</taxon>
    </lineage>
</organism>
<evidence type="ECO:0000256" key="3">
    <source>
        <dbReference type="ARBA" id="ARBA00022723"/>
    </source>
</evidence>
<gene>
    <name evidence="10" type="ORF">DGUA_6G014228</name>
</gene>
<dbReference type="GO" id="GO:0006308">
    <property type="term" value="P:DNA catabolic process"/>
    <property type="evidence" value="ECO:0007669"/>
    <property type="project" value="TreeGrafter"/>
</dbReference>
<evidence type="ECO:0000256" key="4">
    <source>
        <dbReference type="ARBA" id="ARBA00022801"/>
    </source>
</evidence>
<dbReference type="GO" id="GO:0046872">
    <property type="term" value="F:metal ion binding"/>
    <property type="evidence" value="ECO:0007669"/>
    <property type="project" value="UniProtKB-KW"/>
</dbReference>
<keyword evidence="2" id="KW-0540">Nuclease</keyword>
<dbReference type="AlphaFoldDB" id="A0A3B0JJ41"/>
<feature type="region of interest" description="Disordered" evidence="8">
    <location>
        <begin position="243"/>
        <end position="273"/>
    </location>
</feature>
<dbReference type="InterPro" id="IPR013520">
    <property type="entry name" value="Ribonucl_H"/>
</dbReference>
<dbReference type="InterPro" id="IPR036397">
    <property type="entry name" value="RNaseH_sf"/>
</dbReference>
<dbReference type="Proteomes" id="UP000268350">
    <property type="component" value="Unassembled WGS sequence"/>
</dbReference>
<dbReference type="InterPro" id="IPR040393">
    <property type="entry name" value="TREX1/2"/>
</dbReference>